<evidence type="ECO:0000256" key="4">
    <source>
        <dbReference type="ARBA" id="ARBA00022692"/>
    </source>
</evidence>
<evidence type="ECO:0000256" key="5">
    <source>
        <dbReference type="ARBA" id="ARBA00022989"/>
    </source>
</evidence>
<name>A0A3D8GRE0_9BACI</name>
<keyword evidence="4 7" id="KW-0812">Transmembrane</keyword>
<evidence type="ECO:0000313" key="9">
    <source>
        <dbReference type="EMBL" id="RDU36841.1"/>
    </source>
</evidence>
<keyword evidence="6 7" id="KW-0472">Membrane</keyword>
<accession>A0A3D8GRE0</accession>
<feature type="transmembrane region" description="Helical" evidence="7">
    <location>
        <begin position="12"/>
        <end position="30"/>
    </location>
</feature>
<evidence type="ECO:0000256" key="7">
    <source>
        <dbReference type="SAM" id="Phobius"/>
    </source>
</evidence>
<comment type="similarity">
    <text evidence="2">Belongs to the DedA family.</text>
</comment>
<comment type="subcellular location">
    <subcellularLocation>
        <location evidence="1">Cell membrane</location>
        <topology evidence="1">Multi-pass membrane protein</topology>
    </subcellularLocation>
</comment>
<keyword evidence="3" id="KW-1003">Cell membrane</keyword>
<protein>
    <submittedName>
        <fullName evidence="9">DedA family protein</fullName>
    </submittedName>
</protein>
<reference evidence="9 10" key="1">
    <citation type="submission" date="2018-07" db="EMBL/GenBank/DDBJ databases">
        <title>Bacillus sp. YLB-04 draft genome sequence.</title>
        <authorList>
            <person name="Yu L."/>
            <person name="Tang X."/>
        </authorList>
    </citation>
    <scope>NUCLEOTIDE SEQUENCE [LARGE SCALE GENOMIC DNA]</scope>
    <source>
        <strain evidence="9 10">YLB-04</strain>
    </source>
</reference>
<dbReference type="PANTHER" id="PTHR42709">
    <property type="entry name" value="ALKALINE PHOSPHATASE LIKE PROTEIN"/>
    <property type="match status" value="1"/>
</dbReference>
<evidence type="ECO:0000256" key="3">
    <source>
        <dbReference type="ARBA" id="ARBA00022475"/>
    </source>
</evidence>
<proteinExistence type="inferred from homology"/>
<feature type="transmembrane region" description="Helical" evidence="7">
    <location>
        <begin position="139"/>
        <end position="166"/>
    </location>
</feature>
<comment type="caution">
    <text evidence="9">The sequence shown here is derived from an EMBL/GenBank/DDBJ whole genome shotgun (WGS) entry which is preliminary data.</text>
</comment>
<feature type="transmembrane region" description="Helical" evidence="7">
    <location>
        <begin position="178"/>
        <end position="196"/>
    </location>
</feature>
<dbReference type="OrthoDB" id="9813426at2"/>
<keyword evidence="5 7" id="KW-1133">Transmembrane helix</keyword>
<dbReference type="EMBL" id="QNQT01000003">
    <property type="protein sequence ID" value="RDU36841.1"/>
    <property type="molecule type" value="Genomic_DNA"/>
</dbReference>
<sequence>MENWIISIMNEFGYIGIFLLIALENIFPPIPSEVILTFAGFMTTTSNLSVTGAVAVSTLGSVAGAAVLYGVGRLLDVERLERIVDRWGRFLRLTRKDLHKADAWFSRRGVWTVFFCRLVPLVRSLISIPAGMAKMKFPLFLLLTTAGTLIWNTILVNAGAMLGASWETVAGFMDTFSNVVYVLLAGAALYLGARFIKKRV</sequence>
<dbReference type="AlphaFoldDB" id="A0A3D8GRE0"/>
<gene>
    <name evidence="9" type="ORF">DRW41_09020</name>
</gene>
<evidence type="ECO:0000256" key="2">
    <source>
        <dbReference type="ARBA" id="ARBA00010792"/>
    </source>
</evidence>
<evidence type="ECO:0000256" key="6">
    <source>
        <dbReference type="ARBA" id="ARBA00023136"/>
    </source>
</evidence>
<keyword evidence="10" id="KW-1185">Reference proteome</keyword>
<dbReference type="InterPro" id="IPR051311">
    <property type="entry name" value="DedA_domain"/>
</dbReference>
<evidence type="ECO:0000313" key="10">
    <source>
        <dbReference type="Proteomes" id="UP000257144"/>
    </source>
</evidence>
<dbReference type="Proteomes" id="UP000257144">
    <property type="component" value="Unassembled WGS sequence"/>
</dbReference>
<feature type="transmembrane region" description="Helical" evidence="7">
    <location>
        <begin position="50"/>
        <end position="72"/>
    </location>
</feature>
<feature type="domain" description="VTT" evidence="8">
    <location>
        <begin position="30"/>
        <end position="160"/>
    </location>
</feature>
<evidence type="ECO:0000256" key="1">
    <source>
        <dbReference type="ARBA" id="ARBA00004651"/>
    </source>
</evidence>
<dbReference type="PANTHER" id="PTHR42709:SF6">
    <property type="entry name" value="UNDECAPRENYL PHOSPHATE TRANSPORTER A"/>
    <property type="match status" value="1"/>
</dbReference>
<dbReference type="Pfam" id="PF09335">
    <property type="entry name" value="VTT_dom"/>
    <property type="match status" value="1"/>
</dbReference>
<organism evidence="9 10">
    <name type="scientific">Neobacillus piezotolerans</name>
    <dbReference type="NCBI Taxonomy" id="2259171"/>
    <lineage>
        <taxon>Bacteria</taxon>
        <taxon>Bacillati</taxon>
        <taxon>Bacillota</taxon>
        <taxon>Bacilli</taxon>
        <taxon>Bacillales</taxon>
        <taxon>Bacillaceae</taxon>
        <taxon>Neobacillus</taxon>
    </lineage>
</organism>
<dbReference type="GO" id="GO:0005886">
    <property type="term" value="C:plasma membrane"/>
    <property type="evidence" value="ECO:0007669"/>
    <property type="project" value="UniProtKB-SubCell"/>
</dbReference>
<dbReference type="InterPro" id="IPR032816">
    <property type="entry name" value="VTT_dom"/>
</dbReference>
<evidence type="ECO:0000259" key="8">
    <source>
        <dbReference type="Pfam" id="PF09335"/>
    </source>
</evidence>
<dbReference type="RefSeq" id="WP_115451670.1">
    <property type="nucleotide sequence ID" value="NZ_QNQT01000003.1"/>
</dbReference>